<keyword evidence="2" id="KW-0732">Signal</keyword>
<feature type="signal peptide" evidence="2">
    <location>
        <begin position="1"/>
        <end position="23"/>
    </location>
</feature>
<dbReference type="RefSeq" id="WP_116572902.1">
    <property type="nucleotide sequence ID" value="NZ_QDGZ01000006.1"/>
</dbReference>
<evidence type="ECO:0000256" key="2">
    <source>
        <dbReference type="SAM" id="SignalP"/>
    </source>
</evidence>
<keyword evidence="4" id="KW-1185">Reference proteome</keyword>
<organism evidence="3 4">
    <name type="scientific">Nocardioides gansuensis</name>
    <dbReference type="NCBI Taxonomy" id="2138300"/>
    <lineage>
        <taxon>Bacteria</taxon>
        <taxon>Bacillati</taxon>
        <taxon>Actinomycetota</taxon>
        <taxon>Actinomycetes</taxon>
        <taxon>Propionibacteriales</taxon>
        <taxon>Nocardioidaceae</taxon>
        <taxon>Nocardioides</taxon>
    </lineage>
</organism>
<dbReference type="AlphaFoldDB" id="A0A2T8F7Y5"/>
<reference evidence="3 4" key="1">
    <citation type="submission" date="2018-04" db="EMBL/GenBank/DDBJ databases">
        <title>Genome of Nocardioides gansuensis WSJ-1.</title>
        <authorList>
            <person name="Wu S."/>
            <person name="Wang G."/>
        </authorList>
    </citation>
    <scope>NUCLEOTIDE SEQUENCE [LARGE SCALE GENOMIC DNA]</scope>
    <source>
        <strain evidence="3 4">WSJ-1</strain>
    </source>
</reference>
<dbReference type="Proteomes" id="UP000246018">
    <property type="component" value="Unassembled WGS sequence"/>
</dbReference>
<sequence>MKRAAIAALLALASVGVTSPAPAQEDLPETLTSALLGSSPSSEAQAEQQADATGTTHAPDRRLRRGCHTYWLSYALQLPTDDWTLETSVIDPRGRAVHAHMFVSDDDETTGRGTYSLCRWATRPGRFTITGKLSWYDDPLEPHEVMLPISTFRLRRP</sequence>
<protein>
    <submittedName>
        <fullName evidence="3">Uncharacterized protein</fullName>
    </submittedName>
</protein>
<feature type="region of interest" description="Disordered" evidence="1">
    <location>
        <begin position="34"/>
        <end position="60"/>
    </location>
</feature>
<dbReference type="EMBL" id="QDGZ01000006">
    <property type="protein sequence ID" value="PVG81834.1"/>
    <property type="molecule type" value="Genomic_DNA"/>
</dbReference>
<proteinExistence type="predicted"/>
<evidence type="ECO:0000313" key="3">
    <source>
        <dbReference type="EMBL" id="PVG81834.1"/>
    </source>
</evidence>
<evidence type="ECO:0000256" key="1">
    <source>
        <dbReference type="SAM" id="MobiDB-lite"/>
    </source>
</evidence>
<evidence type="ECO:0000313" key="4">
    <source>
        <dbReference type="Proteomes" id="UP000246018"/>
    </source>
</evidence>
<name>A0A2T8F7Y5_9ACTN</name>
<feature type="chain" id="PRO_5015440408" evidence="2">
    <location>
        <begin position="24"/>
        <end position="157"/>
    </location>
</feature>
<dbReference type="OrthoDB" id="3788785at2"/>
<feature type="compositionally biased region" description="Low complexity" evidence="1">
    <location>
        <begin position="38"/>
        <end position="52"/>
    </location>
</feature>
<accession>A0A2T8F7Y5</accession>
<comment type="caution">
    <text evidence="3">The sequence shown here is derived from an EMBL/GenBank/DDBJ whole genome shotgun (WGS) entry which is preliminary data.</text>
</comment>
<gene>
    <name evidence="3" type="ORF">DDE18_13990</name>
</gene>